<evidence type="ECO:0000313" key="1">
    <source>
        <dbReference type="EMBL" id="TPE49800.1"/>
    </source>
</evidence>
<dbReference type="EMBL" id="VFRR01000022">
    <property type="protein sequence ID" value="TPE49800.1"/>
    <property type="molecule type" value="Genomic_DNA"/>
</dbReference>
<protein>
    <submittedName>
        <fullName evidence="1">GAK system CofD-like protein</fullName>
    </submittedName>
</protein>
<dbReference type="OrthoDB" id="5413830at2"/>
<proteinExistence type="predicted"/>
<dbReference type="InterPro" id="IPR002882">
    <property type="entry name" value="CofD"/>
</dbReference>
<dbReference type="PANTHER" id="PTHR31240:SF0">
    <property type="entry name" value="MATERNAL EFFECT EMBRYO ARREST 18"/>
    <property type="match status" value="1"/>
</dbReference>
<dbReference type="PANTHER" id="PTHR31240">
    <property type="entry name" value="MATERNAL EFFECT EMBRYO ARREST 18"/>
    <property type="match status" value="1"/>
</dbReference>
<dbReference type="SUPFAM" id="SSF142338">
    <property type="entry name" value="CofD-like"/>
    <property type="match status" value="1"/>
</dbReference>
<dbReference type="AlphaFoldDB" id="A0A501WN82"/>
<gene>
    <name evidence="1" type="ORF">FJM67_11350</name>
</gene>
<evidence type="ECO:0000313" key="2">
    <source>
        <dbReference type="Proteomes" id="UP000315901"/>
    </source>
</evidence>
<dbReference type="Pfam" id="PF01933">
    <property type="entry name" value="CofD"/>
    <property type="match status" value="1"/>
</dbReference>
<sequence length="390" mass="43210">MQVSRALCIPDPVRLQRYRHLPELGPSILFFSGGSALNKLSRELKRYTHNSIHLVTPFDSGGSSAHLRRAFAMPAVGDLRSRIMALADETVLGQPDVYHLFSHRLAKHQSQTALKAELERLVNGEHTLIKPVSNPLKSLIQTQLRVVQQRLPEEFDLRGASVGNLIIAGGYLNNEWQLDPIVFLFSRLVKTLGQVVTIVDADAHLGVRLQDGTMVLGQHLLTGKEVAPLASPITSIWLNDGEQSHKEVSLSLSEDRGALIREADIICYPPGSFFSSICANLLVAGVSEAIGQNPNPKIYLPNLGTDPEQLGWSLMDRIVFLIRLVSGREPEFNVTHPVLTWLLLDCDYDYGEVNEVSLDKLGITVVRAPLKRNEHQYDEVLVAEALLSFA</sequence>
<dbReference type="InterPro" id="IPR038136">
    <property type="entry name" value="CofD-like_dom_sf"/>
</dbReference>
<name>A0A501WN82_9GAMM</name>
<dbReference type="Proteomes" id="UP000315901">
    <property type="component" value="Unassembled WGS sequence"/>
</dbReference>
<keyword evidence="2" id="KW-1185">Reference proteome</keyword>
<dbReference type="InterPro" id="IPR027591">
    <property type="entry name" value="CofD-rel_GAK"/>
</dbReference>
<dbReference type="Gene3D" id="3.40.50.10680">
    <property type="entry name" value="CofD-like domains"/>
    <property type="match status" value="1"/>
</dbReference>
<reference evidence="1 2" key="1">
    <citation type="submission" date="2019-06" db="EMBL/GenBank/DDBJ databases">
        <title>A novel bacterium of genus Marinomonas, isolated from coastal sand.</title>
        <authorList>
            <person name="Huang H."/>
            <person name="Mo K."/>
            <person name="Hu Y."/>
        </authorList>
    </citation>
    <scope>NUCLEOTIDE SEQUENCE [LARGE SCALE GENOMIC DNA]</scope>
    <source>
        <strain evidence="1 2">HB171799</strain>
    </source>
</reference>
<dbReference type="NCBIfam" id="TIGR04357">
    <property type="entry name" value="CofD_rel_GAK"/>
    <property type="match status" value="1"/>
</dbReference>
<organism evidence="1 2">
    <name type="scientific">Maribrevibacterium harenarium</name>
    <dbReference type="NCBI Taxonomy" id="2589817"/>
    <lineage>
        <taxon>Bacteria</taxon>
        <taxon>Pseudomonadati</taxon>
        <taxon>Pseudomonadota</taxon>
        <taxon>Gammaproteobacteria</taxon>
        <taxon>Oceanospirillales</taxon>
        <taxon>Oceanospirillaceae</taxon>
        <taxon>Maribrevibacterium</taxon>
    </lineage>
</organism>
<comment type="caution">
    <text evidence="1">The sequence shown here is derived from an EMBL/GenBank/DDBJ whole genome shotgun (WGS) entry which is preliminary data.</text>
</comment>
<dbReference type="GO" id="GO:0043743">
    <property type="term" value="F:LPPG:FO 2-phospho-L-lactate transferase activity"/>
    <property type="evidence" value="ECO:0007669"/>
    <property type="project" value="InterPro"/>
</dbReference>
<dbReference type="CDD" id="cd07187">
    <property type="entry name" value="YvcK_like"/>
    <property type="match status" value="1"/>
</dbReference>
<accession>A0A501WN82</accession>
<dbReference type="RefSeq" id="WP_140589376.1">
    <property type="nucleotide sequence ID" value="NZ_VFRR01000022.1"/>
</dbReference>